<feature type="binding site" evidence="3">
    <location>
        <begin position="206"/>
        <end position="213"/>
    </location>
    <ligand>
        <name>ATP</name>
        <dbReference type="ChEBI" id="CHEBI:30616"/>
    </ligand>
</feature>
<feature type="binding site" evidence="1">
    <location>
        <position position="76"/>
    </location>
    <ligand>
        <name>ATP</name>
        <dbReference type="ChEBI" id="CHEBI:30616"/>
    </ligand>
</feature>
<evidence type="ECO:0000259" key="5">
    <source>
        <dbReference type="PROSITE" id="PS51459"/>
    </source>
</evidence>
<reference evidence="6 7" key="1">
    <citation type="submission" date="2020-08" db="EMBL/GenBank/DDBJ databases">
        <title>Sequencing the genomes of 1000 actinobacteria strains.</title>
        <authorList>
            <person name="Klenk H.-P."/>
        </authorList>
    </citation>
    <scope>NUCLEOTIDE SEQUENCE [LARGE SCALE GENOMIC DNA]</scope>
    <source>
        <strain evidence="6 7">DSM 28238</strain>
    </source>
</reference>
<dbReference type="InterPro" id="IPR040198">
    <property type="entry name" value="Fido_containing"/>
</dbReference>
<evidence type="ECO:0000256" key="3">
    <source>
        <dbReference type="PIRSR" id="PIRSR640198-2"/>
    </source>
</evidence>
<dbReference type="InterPro" id="IPR036390">
    <property type="entry name" value="WH_DNA-bd_sf"/>
</dbReference>
<feature type="binding site" evidence="1">
    <location>
        <position position="202"/>
    </location>
    <ligand>
        <name>ATP</name>
        <dbReference type="ChEBI" id="CHEBI:30616"/>
    </ligand>
</feature>
<dbReference type="Pfam" id="PF02661">
    <property type="entry name" value="Fic"/>
    <property type="match status" value="1"/>
</dbReference>
<feature type="binding site" evidence="3">
    <location>
        <begin position="244"/>
        <end position="245"/>
    </location>
    <ligand>
        <name>ATP</name>
        <dbReference type="ChEBI" id="CHEBI:30616"/>
    </ligand>
</feature>
<feature type="binding site" evidence="1">
    <location>
        <begin position="207"/>
        <end position="213"/>
    </location>
    <ligand>
        <name>ATP</name>
        <dbReference type="ChEBI" id="CHEBI:30616"/>
    </ligand>
</feature>
<dbReference type="Proteomes" id="UP000547528">
    <property type="component" value="Unassembled WGS sequence"/>
</dbReference>
<dbReference type="SUPFAM" id="SSF46785">
    <property type="entry name" value="Winged helix' DNA-binding domain"/>
    <property type="match status" value="1"/>
</dbReference>
<dbReference type="InterPro" id="IPR025758">
    <property type="entry name" value="Fic/DOC_N"/>
</dbReference>
<protein>
    <submittedName>
        <fullName evidence="6">Fic family protein</fullName>
    </submittedName>
</protein>
<organism evidence="6 7">
    <name type="scientific">Garicola koreensis</name>
    <dbReference type="NCBI Taxonomy" id="1262554"/>
    <lineage>
        <taxon>Bacteria</taxon>
        <taxon>Bacillati</taxon>
        <taxon>Actinomycetota</taxon>
        <taxon>Actinomycetes</taxon>
        <taxon>Micrococcales</taxon>
        <taxon>Micrococcaceae</taxon>
        <taxon>Garicola</taxon>
    </lineage>
</organism>
<name>A0A7W5TRX1_9MICC</name>
<keyword evidence="7" id="KW-1185">Reference proteome</keyword>
<dbReference type="InterPro" id="IPR003812">
    <property type="entry name" value="Fido"/>
</dbReference>
<accession>A0A7W5TRX1</accession>
<dbReference type="PROSITE" id="PS51459">
    <property type="entry name" value="FIDO"/>
    <property type="match status" value="1"/>
</dbReference>
<feature type="region of interest" description="Disordered" evidence="4">
    <location>
        <begin position="1"/>
        <end position="24"/>
    </location>
</feature>
<dbReference type="EMBL" id="JACIBT010000007">
    <property type="protein sequence ID" value="MBB3668065.1"/>
    <property type="molecule type" value="Genomic_DNA"/>
</dbReference>
<dbReference type="Pfam" id="PF13784">
    <property type="entry name" value="Fic_N"/>
    <property type="match status" value="1"/>
</dbReference>
<dbReference type="InterPro" id="IPR036597">
    <property type="entry name" value="Fido-like_dom_sf"/>
</dbReference>
<evidence type="ECO:0000313" key="6">
    <source>
        <dbReference type="EMBL" id="MBB3668065.1"/>
    </source>
</evidence>
<dbReference type="Pfam" id="PF21248">
    <property type="entry name" value="SoFic-like_C"/>
    <property type="match status" value="1"/>
</dbReference>
<proteinExistence type="predicted"/>
<dbReference type="PANTHER" id="PTHR13504:SF35">
    <property type="entry name" value="PROTEIN ADENYLYLTRANSFERASE SOFIC"/>
    <property type="match status" value="1"/>
</dbReference>
<gene>
    <name evidence="6" type="ORF">FHX47_001694</name>
</gene>
<dbReference type="RefSeq" id="WP_183358488.1">
    <property type="nucleotide sequence ID" value="NZ_BAABKR010000001.1"/>
</dbReference>
<dbReference type="PANTHER" id="PTHR13504">
    <property type="entry name" value="FIDO DOMAIN-CONTAINING PROTEIN DDB_G0283145"/>
    <property type="match status" value="1"/>
</dbReference>
<dbReference type="PIRSF" id="PIRSF038925">
    <property type="entry name" value="AMP-prot_trans"/>
    <property type="match status" value="1"/>
</dbReference>
<dbReference type="AlphaFoldDB" id="A0A7W5TRX1"/>
<dbReference type="InterPro" id="IPR048770">
    <property type="entry name" value="SoFic-like_C"/>
</dbReference>
<keyword evidence="1" id="KW-0547">Nucleotide-binding</keyword>
<dbReference type="InterPro" id="IPR026287">
    <property type="entry name" value="SoFic-like"/>
</dbReference>
<feature type="domain" description="Fido" evidence="5">
    <location>
        <begin position="122"/>
        <end position="266"/>
    </location>
</feature>
<dbReference type="GO" id="GO:0005524">
    <property type="term" value="F:ATP binding"/>
    <property type="evidence" value="ECO:0007669"/>
    <property type="project" value="UniProtKB-KW"/>
</dbReference>
<evidence type="ECO:0000256" key="2">
    <source>
        <dbReference type="PIRSR" id="PIRSR640198-1"/>
    </source>
</evidence>
<keyword evidence="1" id="KW-0067">ATP-binding</keyword>
<sequence length="367" mass="41195">MSAQTRHGEWDPTQPFQELPPLPPRQDVETVTVLRKTIAARAALAAMDQAAQRLPNPEILLSTLTVLEAQASSEIENVVTTTDELFRHLEAQEGASPDVKEALRYRTGLFAGLRFVQNRGLITRTTAEEICTQLSGREVSLRRTPGTVIANPRTGQAVYTPPTGYETLDRKMAEWETYVNSPQLHDPLVRMSLAHYQFEAIHPFDDGNGRTGRILNILQTINDGVLSSPVLYLSRYIIAHKNDYYRLLRRVTSDGDFISWVEYMLEAVRATAESTLELIDRLQDIERELKEAASSALPGGGNLALVETLMLQPYTRITTVEHRCSVSRPTARKWLTALASAGILRRLDVGRNVLYLNDRYLRVLAEA</sequence>
<dbReference type="Gene3D" id="1.10.3290.10">
    <property type="entry name" value="Fido-like domain"/>
    <property type="match status" value="1"/>
</dbReference>
<feature type="compositionally biased region" description="Basic and acidic residues" evidence="4">
    <location>
        <begin position="1"/>
        <end position="10"/>
    </location>
</feature>
<evidence type="ECO:0000256" key="1">
    <source>
        <dbReference type="PIRSR" id="PIRSR038925-1"/>
    </source>
</evidence>
<feature type="binding site" evidence="1">
    <location>
        <position position="244"/>
    </location>
    <ligand>
        <name>ATP</name>
        <dbReference type="ChEBI" id="CHEBI:30616"/>
    </ligand>
</feature>
<evidence type="ECO:0000313" key="7">
    <source>
        <dbReference type="Proteomes" id="UP000547528"/>
    </source>
</evidence>
<dbReference type="SUPFAM" id="SSF140931">
    <property type="entry name" value="Fic-like"/>
    <property type="match status" value="1"/>
</dbReference>
<evidence type="ECO:0000256" key="4">
    <source>
        <dbReference type="SAM" id="MobiDB-lite"/>
    </source>
</evidence>
<comment type="caution">
    <text evidence="6">The sequence shown here is derived from an EMBL/GenBank/DDBJ whole genome shotgun (WGS) entry which is preliminary data.</text>
</comment>
<feature type="active site" evidence="2">
    <location>
        <position position="202"/>
    </location>
</feature>